<dbReference type="RefSeq" id="WP_249295342.1">
    <property type="nucleotide sequence ID" value="NZ_JACRSV010000003.1"/>
</dbReference>
<dbReference type="InterPro" id="IPR041489">
    <property type="entry name" value="PDZ_6"/>
</dbReference>
<dbReference type="InterPro" id="IPR045375">
    <property type="entry name" value="Put_radical_SAM-like_N"/>
</dbReference>
<reference evidence="2" key="1">
    <citation type="submission" date="2020-08" db="EMBL/GenBank/DDBJ databases">
        <title>Genome public.</title>
        <authorList>
            <person name="Liu C."/>
            <person name="Sun Q."/>
        </authorList>
    </citation>
    <scope>NUCLEOTIDE SEQUENCE</scope>
    <source>
        <strain evidence="2">NSJ-33</strain>
    </source>
</reference>
<name>A0A926E705_9FIRM</name>
<dbReference type="PROSITE" id="PS50106">
    <property type="entry name" value="PDZ"/>
    <property type="match status" value="1"/>
</dbReference>
<accession>A0A926E705</accession>
<evidence type="ECO:0000259" key="1">
    <source>
        <dbReference type="PROSITE" id="PS50106"/>
    </source>
</evidence>
<dbReference type="Gene3D" id="3.20.20.70">
    <property type="entry name" value="Aldolase class I"/>
    <property type="match status" value="1"/>
</dbReference>
<dbReference type="SUPFAM" id="SSF102114">
    <property type="entry name" value="Radical SAM enzymes"/>
    <property type="match status" value="1"/>
</dbReference>
<keyword evidence="3" id="KW-1185">Reference proteome</keyword>
<gene>
    <name evidence="2" type="ORF">H8710_09705</name>
</gene>
<dbReference type="SUPFAM" id="SSF50156">
    <property type="entry name" value="PDZ domain-like"/>
    <property type="match status" value="1"/>
</dbReference>
<dbReference type="Pfam" id="PF17820">
    <property type="entry name" value="PDZ_6"/>
    <property type="match status" value="1"/>
</dbReference>
<feature type="domain" description="PDZ" evidence="1">
    <location>
        <begin position="1"/>
        <end position="33"/>
    </location>
</feature>
<dbReference type="InterPro" id="IPR058240">
    <property type="entry name" value="rSAM_sf"/>
</dbReference>
<comment type="caution">
    <text evidence="2">The sequence shown here is derived from an EMBL/GenBank/DDBJ whole genome shotgun (WGS) entry which is preliminary data.</text>
</comment>
<evidence type="ECO:0000313" key="3">
    <source>
        <dbReference type="Proteomes" id="UP000610760"/>
    </source>
</evidence>
<dbReference type="Gene3D" id="2.30.42.10">
    <property type="match status" value="1"/>
</dbReference>
<proteinExistence type="predicted"/>
<evidence type="ECO:0000313" key="2">
    <source>
        <dbReference type="EMBL" id="MBC8560336.1"/>
    </source>
</evidence>
<dbReference type="Pfam" id="PF04459">
    <property type="entry name" value="DUF512"/>
    <property type="match status" value="1"/>
</dbReference>
<dbReference type="Pfam" id="PF19238">
    <property type="entry name" value="Radical_SAM_2"/>
    <property type="match status" value="1"/>
</dbReference>
<protein>
    <submittedName>
        <fullName evidence="2">DUF512 domain-containing protein</fullName>
    </submittedName>
</protein>
<dbReference type="InterPro" id="IPR036034">
    <property type="entry name" value="PDZ_sf"/>
</dbReference>
<sequence>MSVVISGIEKHSPAAKADIHPGDRLISINGNQIIDVLDYRFYMMEKKLKLELSSGGREKTVVIRKKDEYDDLGLLFDTYLMDKQRSCRNQCVFCFIDQMPPGMRETLYFKDDDARMSFLYGNYITLTNLSEHDIERTIKMKISPINVSVHTTNPELRCKMMHNRFAGDALKTLWRFAEAGISLNTQLVLCPGLNDGPELIQSFNDLKTLGKSLLTVSCVPVGLTKFRDGLFPLRPYTREEAGKTIDLIDRFGDEQFEKTGDRLFYAADEFYIKAERSIPDATFYGDFNQLENGVGVIALQRQQFVEAMEEFEADGRERNLTVATGVAAAPFIQKLVDEARKKWHNLNCKVIAVENRFFGENITVAGLITGKDLMEQVKGEAVGDRILIPTEMLRYQGDLFLDDVSIEEAEEALGLPLVPVEADGYEVLRNLLGEEC</sequence>
<dbReference type="AlphaFoldDB" id="A0A926E705"/>
<dbReference type="EMBL" id="JACRSV010000003">
    <property type="protein sequence ID" value="MBC8560336.1"/>
    <property type="molecule type" value="Genomic_DNA"/>
</dbReference>
<dbReference type="InterPro" id="IPR001478">
    <property type="entry name" value="PDZ"/>
</dbReference>
<dbReference type="Proteomes" id="UP000610760">
    <property type="component" value="Unassembled WGS sequence"/>
</dbReference>
<dbReference type="InterPro" id="IPR013785">
    <property type="entry name" value="Aldolase_TIM"/>
</dbReference>
<dbReference type="InterPro" id="IPR007549">
    <property type="entry name" value="DUF512"/>
</dbReference>
<organism evidence="2 3">
    <name type="scientific">Fumia xinanensis</name>
    <dbReference type="NCBI Taxonomy" id="2763659"/>
    <lineage>
        <taxon>Bacteria</taxon>
        <taxon>Bacillati</taxon>
        <taxon>Bacillota</taxon>
        <taxon>Clostridia</taxon>
        <taxon>Eubacteriales</taxon>
        <taxon>Oscillospiraceae</taxon>
        <taxon>Fumia</taxon>
    </lineage>
</organism>